<dbReference type="GO" id="GO:0005794">
    <property type="term" value="C:Golgi apparatus"/>
    <property type="evidence" value="ECO:0000318"/>
    <property type="project" value="GO_Central"/>
</dbReference>
<dbReference type="AlphaFoldDB" id="A0A2K1J7U0"/>
<dbReference type="KEGG" id="ppp:112293669"/>
<proteinExistence type="inferred from homology"/>
<reference evidence="5 7" key="2">
    <citation type="journal article" date="2018" name="Plant J.">
        <title>The Physcomitrella patens chromosome-scale assembly reveals moss genome structure and evolution.</title>
        <authorList>
            <person name="Lang D."/>
            <person name="Ullrich K.K."/>
            <person name="Murat F."/>
            <person name="Fuchs J."/>
            <person name="Jenkins J."/>
            <person name="Haas F.B."/>
            <person name="Piednoel M."/>
            <person name="Gundlach H."/>
            <person name="Van Bel M."/>
            <person name="Meyberg R."/>
            <person name="Vives C."/>
            <person name="Morata J."/>
            <person name="Symeonidi A."/>
            <person name="Hiss M."/>
            <person name="Muchero W."/>
            <person name="Kamisugi Y."/>
            <person name="Saleh O."/>
            <person name="Blanc G."/>
            <person name="Decker E.L."/>
            <person name="van Gessel N."/>
            <person name="Grimwood J."/>
            <person name="Hayes R.D."/>
            <person name="Graham S.W."/>
            <person name="Gunter L.E."/>
            <person name="McDaniel S.F."/>
            <person name="Hoernstein S.N.W."/>
            <person name="Larsson A."/>
            <person name="Li F.W."/>
            <person name="Perroud P.F."/>
            <person name="Phillips J."/>
            <person name="Ranjan P."/>
            <person name="Rokshar D.S."/>
            <person name="Rothfels C.J."/>
            <person name="Schneider L."/>
            <person name="Shu S."/>
            <person name="Stevenson D.W."/>
            <person name="Thummler F."/>
            <person name="Tillich M."/>
            <person name="Villarreal Aguilar J.C."/>
            <person name="Widiez T."/>
            <person name="Wong G.K."/>
            <person name="Wymore A."/>
            <person name="Zhang Y."/>
            <person name="Zimmer A.D."/>
            <person name="Quatrano R.S."/>
            <person name="Mayer K.F.X."/>
            <person name="Goodstein D."/>
            <person name="Casacuberta J.M."/>
            <person name="Vandepoele K."/>
            <person name="Reski R."/>
            <person name="Cuming A.C."/>
            <person name="Tuskan G.A."/>
            <person name="Maumus F."/>
            <person name="Salse J."/>
            <person name="Schmutz J."/>
            <person name="Rensing S.A."/>
        </authorList>
    </citation>
    <scope>NUCLEOTIDE SEQUENCE [LARGE SCALE GENOMIC DNA]</scope>
    <source>
        <strain evidence="6 7">cv. Gransden 2004</strain>
    </source>
</reference>
<evidence type="ECO:0000259" key="3">
    <source>
        <dbReference type="Pfam" id="PF09758"/>
    </source>
</evidence>
<dbReference type="RefSeq" id="XP_024399128.1">
    <property type="nucleotide sequence ID" value="XM_024543360.2"/>
</dbReference>
<dbReference type="FunCoup" id="A0A2K1J7U0">
    <property type="interactions" value="2619"/>
</dbReference>
<reference evidence="6" key="3">
    <citation type="submission" date="2020-12" db="UniProtKB">
        <authorList>
            <consortium name="EnsemblPlants"/>
        </authorList>
    </citation>
    <scope>IDENTIFICATION</scope>
</reference>
<dbReference type="PANTHER" id="PTHR21481">
    <property type="entry name" value="PROTEIN CLEC16A"/>
    <property type="match status" value="1"/>
</dbReference>
<dbReference type="PaxDb" id="3218-PP1S402_34V6.1"/>
<dbReference type="InterPro" id="IPR019155">
    <property type="entry name" value="CLEC16A/TT9_N"/>
</dbReference>
<dbReference type="Proteomes" id="UP000006727">
    <property type="component" value="Chromosome 16"/>
</dbReference>
<gene>
    <name evidence="6" type="primary">LOC112293669</name>
    <name evidence="5" type="ORF">PHYPA_020686</name>
</gene>
<feature type="domain" description="FPL" evidence="3">
    <location>
        <begin position="40"/>
        <end position="191"/>
    </location>
</feature>
<dbReference type="STRING" id="3218.A0A2K1J7U0"/>
<dbReference type="EMBL" id="ABEU02000016">
    <property type="protein sequence ID" value="PNR37577.1"/>
    <property type="molecule type" value="Genomic_DNA"/>
</dbReference>
<dbReference type="InterPro" id="IPR045820">
    <property type="entry name" value="CLEC16A/TT9_C"/>
</dbReference>
<dbReference type="GO" id="GO:0016197">
    <property type="term" value="P:endosomal transport"/>
    <property type="evidence" value="ECO:0000318"/>
    <property type="project" value="GO_Central"/>
</dbReference>
<accession>A0A2K1J7U0</accession>
<dbReference type="EnsemblPlants" id="Pp3c16_8730V3.2">
    <property type="protein sequence ID" value="Pp3c16_8730V3.2"/>
    <property type="gene ID" value="Pp3c16_8730"/>
</dbReference>
<evidence type="ECO:0000256" key="1">
    <source>
        <dbReference type="ARBA" id="ARBA00006441"/>
    </source>
</evidence>
<dbReference type="Gramene" id="Pp3c16_8730V3.1">
    <property type="protein sequence ID" value="Pp3c16_8730V3.1"/>
    <property type="gene ID" value="Pp3c16_8730"/>
</dbReference>
<evidence type="ECO:0000259" key="4">
    <source>
        <dbReference type="Pfam" id="PF19439"/>
    </source>
</evidence>
<dbReference type="GeneID" id="112293669"/>
<dbReference type="GO" id="GO:1901096">
    <property type="term" value="P:regulation of autophagosome maturation"/>
    <property type="evidence" value="ECO:0000318"/>
    <property type="project" value="GO_Central"/>
</dbReference>
<feature type="domain" description="CLEC16A/TT9 C-terminal" evidence="4">
    <location>
        <begin position="242"/>
        <end position="346"/>
    </location>
</feature>
<dbReference type="Pfam" id="PF09758">
    <property type="entry name" value="FPL"/>
    <property type="match status" value="1"/>
</dbReference>
<organism evidence="5">
    <name type="scientific">Physcomitrium patens</name>
    <name type="common">Spreading-leaved earth moss</name>
    <name type="synonym">Physcomitrella patens</name>
    <dbReference type="NCBI Taxonomy" id="3218"/>
    <lineage>
        <taxon>Eukaryota</taxon>
        <taxon>Viridiplantae</taxon>
        <taxon>Streptophyta</taxon>
        <taxon>Embryophyta</taxon>
        <taxon>Bryophyta</taxon>
        <taxon>Bryophytina</taxon>
        <taxon>Bryopsida</taxon>
        <taxon>Funariidae</taxon>
        <taxon>Funariales</taxon>
        <taxon>Funariaceae</taxon>
        <taxon>Physcomitrium</taxon>
    </lineage>
</organism>
<evidence type="ECO:0000313" key="7">
    <source>
        <dbReference type="Proteomes" id="UP000006727"/>
    </source>
</evidence>
<dbReference type="GO" id="GO:0006914">
    <property type="term" value="P:autophagy"/>
    <property type="evidence" value="ECO:0007669"/>
    <property type="project" value="UniProtKB-KW"/>
</dbReference>
<sequence>MWFWRPRERFSMSELTYLNEQLQNTTLITESSKNYLVETIRSMAELLIWGDQHDPAFFDFFMEKQVMATFVRILKSSSKTTTVAVQLLQTLSIMIQNIRSEHAIYYLFSNEYINYLITFPFNFQNEELLAYYIIFLRTISMKLDRNTVSFFIKTNNEEVVSFPLYTEAIKFFHHEEGMVRIAVRTITLSVYRVDDESIRTFVTNPPIVDYFSDLIVFLRKQSHALDGLVTEVSKYPDSGQLRGRLEGAIAEIGDLLYYCNDIINSNVPALKSIMTKNIMNSLVLPLLLPSLRPVDECATTPSDERVSTLTSLYFLLRLLHIVHHKALVNSIGASLLRTDQAVALDHEQLQNSECFPHQLSEAETLGDEASESGAGTANSFEVSSSSRALDGRTMLLSYLLSNDDKLVMASLCLSVSFLHNEALDESLLDALGILPRRKRHKKLLLQQLIGGKSDKEVDRLFSPSLDRPRDDFMSDNWENHLGDDLLSGSTTLKHRSQMLEALLKLMCRRPPPYSEVLWQAGWLLRQLLPYHEHKISDTHMSLLNDVYTAAQQELSVELTDCWADIIPAVIAEEWKFCRKALDTPFLQKDASFVLMPSTQINTEENLPVTSSILVGERMLASVKTLMVLYQIRILLVGSTLTETPPLVELPEDMRGQHPIPSTKIGTELDISDDAMLCRVSFERGKERCVHLVVVLRGTTGSLLLIEDNSSDQRRGLIRGTAPLAGSDPRIDEKHATWLHLRIRSPHQPLADVGKRGLPKTSPRNKNLVDGRWVLAFEDAEACKHACLFIQNKLANLRDAVSLIVSAFLTKDSLQQ</sequence>
<evidence type="ECO:0000313" key="5">
    <source>
        <dbReference type="EMBL" id="PNR37577.1"/>
    </source>
</evidence>
<dbReference type="Gramene" id="Pp3c16_8730V3.2">
    <property type="protein sequence ID" value="Pp3c16_8730V3.2"/>
    <property type="gene ID" value="Pp3c16_8730"/>
</dbReference>
<reference evidence="5 7" key="1">
    <citation type="journal article" date="2008" name="Science">
        <title>The Physcomitrella genome reveals evolutionary insights into the conquest of land by plants.</title>
        <authorList>
            <person name="Rensing S."/>
            <person name="Lang D."/>
            <person name="Zimmer A."/>
            <person name="Terry A."/>
            <person name="Salamov A."/>
            <person name="Shapiro H."/>
            <person name="Nishiyama T."/>
            <person name="Perroud P.-F."/>
            <person name="Lindquist E."/>
            <person name="Kamisugi Y."/>
            <person name="Tanahashi T."/>
            <person name="Sakakibara K."/>
            <person name="Fujita T."/>
            <person name="Oishi K."/>
            <person name="Shin-I T."/>
            <person name="Kuroki Y."/>
            <person name="Toyoda A."/>
            <person name="Suzuki Y."/>
            <person name="Hashimoto A."/>
            <person name="Yamaguchi K."/>
            <person name="Sugano A."/>
            <person name="Kohara Y."/>
            <person name="Fujiyama A."/>
            <person name="Anterola A."/>
            <person name="Aoki S."/>
            <person name="Ashton N."/>
            <person name="Barbazuk W.B."/>
            <person name="Barker E."/>
            <person name="Bennetzen J."/>
            <person name="Bezanilla M."/>
            <person name="Blankenship R."/>
            <person name="Cho S.H."/>
            <person name="Dutcher S."/>
            <person name="Estelle M."/>
            <person name="Fawcett J.A."/>
            <person name="Gundlach H."/>
            <person name="Hanada K."/>
            <person name="Heyl A."/>
            <person name="Hicks K.A."/>
            <person name="Hugh J."/>
            <person name="Lohr M."/>
            <person name="Mayer K."/>
            <person name="Melkozernov A."/>
            <person name="Murata T."/>
            <person name="Nelson D."/>
            <person name="Pils B."/>
            <person name="Prigge M."/>
            <person name="Reiss B."/>
            <person name="Renner T."/>
            <person name="Rombauts S."/>
            <person name="Rushton P."/>
            <person name="Sanderfoot A."/>
            <person name="Schween G."/>
            <person name="Shiu S.-H."/>
            <person name="Stueber K."/>
            <person name="Theodoulou F.L."/>
            <person name="Tu H."/>
            <person name="Van de Peer Y."/>
            <person name="Verrier P.J."/>
            <person name="Waters E."/>
            <person name="Wood A."/>
            <person name="Yang L."/>
            <person name="Cove D."/>
            <person name="Cuming A."/>
            <person name="Hasebe M."/>
            <person name="Lucas S."/>
            <person name="Mishler D.B."/>
            <person name="Reski R."/>
            <person name="Grigoriev I."/>
            <person name="Quatrano R.S."/>
            <person name="Boore J.L."/>
        </authorList>
    </citation>
    <scope>NUCLEOTIDE SEQUENCE [LARGE SCALE GENOMIC DNA]</scope>
    <source>
        <strain evidence="6 7">cv. Gransden 2004</strain>
    </source>
</reference>
<dbReference type="OrthoDB" id="294052at2759"/>
<evidence type="ECO:0000313" key="6">
    <source>
        <dbReference type="EnsemblPlants" id="Pp3c16_8730V3.1"/>
    </source>
</evidence>
<evidence type="ECO:0000256" key="2">
    <source>
        <dbReference type="ARBA" id="ARBA00023006"/>
    </source>
</evidence>
<keyword evidence="2" id="KW-0072">Autophagy</keyword>
<name>A0A2K1J7U0_PHYPA</name>
<dbReference type="PANTHER" id="PTHR21481:SF0">
    <property type="entry name" value="PROTEIN CLEC16A"/>
    <property type="match status" value="1"/>
</dbReference>
<dbReference type="EnsemblPlants" id="Pp3c16_8730V3.1">
    <property type="protein sequence ID" value="Pp3c16_8730V3.1"/>
    <property type="gene ID" value="Pp3c16_8730"/>
</dbReference>
<dbReference type="GO" id="GO:0007034">
    <property type="term" value="P:vacuolar transport"/>
    <property type="evidence" value="ECO:0000318"/>
    <property type="project" value="GO_Central"/>
</dbReference>
<protein>
    <submittedName>
        <fullName evidence="5 6">Uncharacterized protein</fullName>
    </submittedName>
</protein>
<keyword evidence="7" id="KW-1185">Reference proteome</keyword>
<comment type="similarity">
    <text evidence="1">Belongs to the CLEC16A/gop-1 family.</text>
</comment>
<dbReference type="InterPro" id="IPR039272">
    <property type="entry name" value="CLEC16A/TT9"/>
</dbReference>
<dbReference type="Pfam" id="PF19439">
    <property type="entry name" value="CLEC16A_C"/>
    <property type="match status" value="1"/>
</dbReference>